<evidence type="ECO:0000256" key="1">
    <source>
        <dbReference type="SAM" id="MobiDB-lite"/>
    </source>
</evidence>
<dbReference type="InterPro" id="IPR006621">
    <property type="entry name" value="Nose-resist-to-fluoxetine_N"/>
</dbReference>
<proteinExistence type="predicted"/>
<keyword evidence="2" id="KW-0472">Membrane</keyword>
<dbReference type="PANTHER" id="PTHR11161">
    <property type="entry name" value="O-ACYLTRANSFERASE"/>
    <property type="match status" value="1"/>
</dbReference>
<feature type="domain" description="Nose resistant-to-fluoxetine protein N-terminal" evidence="3">
    <location>
        <begin position="156"/>
        <end position="315"/>
    </location>
</feature>
<feature type="non-terminal residue" evidence="4">
    <location>
        <position position="600"/>
    </location>
</feature>
<dbReference type="EMBL" id="JASPKZ010003415">
    <property type="protein sequence ID" value="KAJ9593682.1"/>
    <property type="molecule type" value="Genomic_DNA"/>
</dbReference>
<feature type="region of interest" description="Disordered" evidence="1">
    <location>
        <begin position="107"/>
        <end position="134"/>
    </location>
</feature>
<name>A0AAD8EL93_DIPPU</name>
<reference evidence="4" key="1">
    <citation type="journal article" date="2023" name="IScience">
        <title>Live-bearing cockroach genome reveals convergent evolutionary mechanisms linked to viviparity in insects and beyond.</title>
        <authorList>
            <person name="Fouks B."/>
            <person name="Harrison M.C."/>
            <person name="Mikhailova A.A."/>
            <person name="Marchal E."/>
            <person name="English S."/>
            <person name="Carruthers M."/>
            <person name="Jennings E.C."/>
            <person name="Chiamaka E.L."/>
            <person name="Frigard R.A."/>
            <person name="Pippel M."/>
            <person name="Attardo G.M."/>
            <person name="Benoit J.B."/>
            <person name="Bornberg-Bauer E."/>
            <person name="Tobe S.S."/>
        </authorList>
    </citation>
    <scope>NUCLEOTIDE SEQUENCE</scope>
    <source>
        <strain evidence="4">Stay&amp;Tobe</strain>
    </source>
</reference>
<dbReference type="InterPro" id="IPR052728">
    <property type="entry name" value="O2_lipid_transport_reg"/>
</dbReference>
<sequence>MGKNLRMIKTVINSLNPYRIIACYAIFFVVRAEGNVKSTGVDGPIEELLESIIIGGGGAEEESLVRAFPCDDSTCDSVLHHANTNEISSSNSQIVVELSLPNGVTDCVETEGPKNGQQNDLSKGQGNDRFDEKEKPFRNIFTEIPIFAPTSNNIKNEICRKHSRIFVHQLKRYKLWALQMYDSTAKLPSGILRGNTNQFGDFDQCISIGSDKTSHIEGKYCLASVDIDARPFSYDEVDSLKKAVYHARSYEFIKSNARDAGHFVPRFTTMNWGMCVPASCTSADVEQALVDALQDYNQTSGLSFNIYVDPDMCYVKPDPQQPYSIATVCTLLFFGAVICITIMGTLIDRKSNINDIKEQGQLQRMIMAFSIHKNIDELTADLPDEGDINCIYGIRAIGTALLYLAHKVIMLCLSPYSNRVELTEVSNEWWSTIFRTSIVHTDSFLLLSGVLTSFNLTKEIERKKHIDWIKKYIARFIRLTPALLALVLFYAYVMEHTGDGPLWNLTVKRNADICKESFWKNILYIQTFFPFEQMCATHTHHLALDMQLSLLSPLLVTLLWQWRIFGIFVLLSLYTLSAALRYLIALQNQLSLIIFHGITI</sequence>
<dbReference type="PANTHER" id="PTHR11161:SF4">
    <property type="entry name" value="DROP DEAD"/>
    <property type="match status" value="1"/>
</dbReference>
<accession>A0AAD8EL93</accession>
<dbReference type="InterPro" id="IPR002656">
    <property type="entry name" value="Acyl_transf_3_dom"/>
</dbReference>
<organism evidence="4 5">
    <name type="scientific">Diploptera punctata</name>
    <name type="common">Pacific beetle cockroach</name>
    <dbReference type="NCBI Taxonomy" id="6984"/>
    <lineage>
        <taxon>Eukaryota</taxon>
        <taxon>Metazoa</taxon>
        <taxon>Ecdysozoa</taxon>
        <taxon>Arthropoda</taxon>
        <taxon>Hexapoda</taxon>
        <taxon>Insecta</taxon>
        <taxon>Pterygota</taxon>
        <taxon>Neoptera</taxon>
        <taxon>Polyneoptera</taxon>
        <taxon>Dictyoptera</taxon>
        <taxon>Blattodea</taxon>
        <taxon>Blaberoidea</taxon>
        <taxon>Blaberidae</taxon>
        <taxon>Diplopterinae</taxon>
        <taxon>Diploptera</taxon>
    </lineage>
</organism>
<protein>
    <recommendedName>
        <fullName evidence="3">Nose resistant-to-fluoxetine protein N-terminal domain-containing protein</fullName>
    </recommendedName>
</protein>
<keyword evidence="2" id="KW-1133">Transmembrane helix</keyword>
<gene>
    <name evidence="4" type="ORF">L9F63_014777</name>
</gene>
<feature type="transmembrane region" description="Helical" evidence="2">
    <location>
        <begin position="476"/>
        <end position="493"/>
    </location>
</feature>
<keyword evidence="5" id="KW-1185">Reference proteome</keyword>
<evidence type="ECO:0000259" key="3">
    <source>
        <dbReference type="SMART" id="SM00703"/>
    </source>
</evidence>
<reference evidence="4" key="2">
    <citation type="submission" date="2023-05" db="EMBL/GenBank/DDBJ databases">
        <authorList>
            <person name="Fouks B."/>
        </authorList>
    </citation>
    <scope>NUCLEOTIDE SEQUENCE</scope>
    <source>
        <strain evidence="4">Stay&amp;Tobe</strain>
        <tissue evidence="4">Testes</tissue>
    </source>
</reference>
<evidence type="ECO:0000256" key="2">
    <source>
        <dbReference type="SAM" id="Phobius"/>
    </source>
</evidence>
<dbReference type="GO" id="GO:0016747">
    <property type="term" value="F:acyltransferase activity, transferring groups other than amino-acyl groups"/>
    <property type="evidence" value="ECO:0007669"/>
    <property type="project" value="InterPro"/>
</dbReference>
<keyword evidence="2" id="KW-0812">Transmembrane</keyword>
<comment type="caution">
    <text evidence="4">The sequence shown here is derived from an EMBL/GenBank/DDBJ whole genome shotgun (WGS) entry which is preliminary data.</text>
</comment>
<dbReference type="AlphaFoldDB" id="A0AAD8EL93"/>
<dbReference type="Pfam" id="PF20146">
    <property type="entry name" value="NRF"/>
    <property type="match status" value="1"/>
</dbReference>
<evidence type="ECO:0000313" key="4">
    <source>
        <dbReference type="EMBL" id="KAJ9593682.1"/>
    </source>
</evidence>
<feature type="transmembrane region" description="Helical" evidence="2">
    <location>
        <begin position="560"/>
        <end position="584"/>
    </location>
</feature>
<dbReference type="Pfam" id="PF01757">
    <property type="entry name" value="Acyl_transf_3"/>
    <property type="match status" value="1"/>
</dbReference>
<feature type="compositionally biased region" description="Polar residues" evidence="1">
    <location>
        <begin position="115"/>
        <end position="125"/>
    </location>
</feature>
<evidence type="ECO:0000313" key="5">
    <source>
        <dbReference type="Proteomes" id="UP001233999"/>
    </source>
</evidence>
<dbReference type="SMART" id="SM00703">
    <property type="entry name" value="NRF"/>
    <property type="match status" value="1"/>
</dbReference>
<feature type="transmembrane region" description="Helical" evidence="2">
    <location>
        <begin position="323"/>
        <end position="347"/>
    </location>
</feature>
<dbReference type="Proteomes" id="UP001233999">
    <property type="component" value="Unassembled WGS sequence"/>
</dbReference>